<organism evidence="1 2">
    <name type="scientific">Eumeta variegata</name>
    <name type="common">Bagworm moth</name>
    <name type="synonym">Eumeta japonica</name>
    <dbReference type="NCBI Taxonomy" id="151549"/>
    <lineage>
        <taxon>Eukaryota</taxon>
        <taxon>Metazoa</taxon>
        <taxon>Ecdysozoa</taxon>
        <taxon>Arthropoda</taxon>
        <taxon>Hexapoda</taxon>
        <taxon>Insecta</taxon>
        <taxon>Pterygota</taxon>
        <taxon>Neoptera</taxon>
        <taxon>Endopterygota</taxon>
        <taxon>Lepidoptera</taxon>
        <taxon>Glossata</taxon>
        <taxon>Ditrysia</taxon>
        <taxon>Tineoidea</taxon>
        <taxon>Psychidae</taxon>
        <taxon>Oiketicinae</taxon>
        <taxon>Eumeta</taxon>
    </lineage>
</organism>
<keyword evidence="2" id="KW-1185">Reference proteome</keyword>
<dbReference type="AlphaFoldDB" id="A0A4C1WEK8"/>
<gene>
    <name evidence="1" type="ORF">EVAR_102253_1</name>
</gene>
<accession>A0A4C1WEK8</accession>
<dbReference type="EMBL" id="BGZK01000541">
    <property type="protein sequence ID" value="GBP49310.1"/>
    <property type="molecule type" value="Genomic_DNA"/>
</dbReference>
<dbReference type="Proteomes" id="UP000299102">
    <property type="component" value="Unassembled WGS sequence"/>
</dbReference>
<protein>
    <submittedName>
        <fullName evidence="1">Uncharacterized protein</fullName>
    </submittedName>
</protein>
<proteinExistence type="predicted"/>
<reference evidence="1 2" key="1">
    <citation type="journal article" date="2019" name="Commun. Biol.">
        <title>The bagworm genome reveals a unique fibroin gene that provides high tensile strength.</title>
        <authorList>
            <person name="Kono N."/>
            <person name="Nakamura H."/>
            <person name="Ohtoshi R."/>
            <person name="Tomita M."/>
            <person name="Numata K."/>
            <person name="Arakawa K."/>
        </authorList>
    </citation>
    <scope>NUCLEOTIDE SEQUENCE [LARGE SCALE GENOMIC DNA]</scope>
</reference>
<comment type="caution">
    <text evidence="1">The sequence shown here is derived from an EMBL/GenBank/DDBJ whole genome shotgun (WGS) entry which is preliminary data.</text>
</comment>
<evidence type="ECO:0000313" key="2">
    <source>
        <dbReference type="Proteomes" id="UP000299102"/>
    </source>
</evidence>
<sequence length="127" mass="14346">MSGTYWPIAERYPNFLIQINRLEPEPLHLAYCVLGAYDDIITVIINKPTEMTYQTRRASAGAIVNAGPGVWAIKKYLSGPARGAGYVQWRFRIILPVRNSADHGAEVLKFLDYIHEGFFCGEILIMN</sequence>
<evidence type="ECO:0000313" key="1">
    <source>
        <dbReference type="EMBL" id="GBP49310.1"/>
    </source>
</evidence>
<name>A0A4C1WEK8_EUMVA</name>